<reference evidence="2" key="1">
    <citation type="submission" date="2020-10" db="EMBL/GenBank/DDBJ databases">
        <authorList>
            <person name="Gilroy R."/>
        </authorList>
    </citation>
    <scope>NUCLEOTIDE SEQUENCE</scope>
    <source>
        <strain evidence="2">ChiBcolR7-354</strain>
    </source>
</reference>
<dbReference type="EMBL" id="DVGA01000099">
    <property type="protein sequence ID" value="HIQ79372.1"/>
    <property type="molecule type" value="Genomic_DNA"/>
</dbReference>
<feature type="transmembrane region" description="Helical" evidence="1">
    <location>
        <begin position="100"/>
        <end position="125"/>
    </location>
</feature>
<sequence>MEKLEKRLRARDFAPVRAALLLLGLLIALSVQLLRQSEGAMLWIYSHISRPYHAFMSRLCSHFSFSAAEVFYAVLIIGLLAYLAFVIVRLIRRSGRLLQLFRCVITLGMAAALFWAGLCVLWTPYYSAPSFSGQSGVDDGPVEVSELAAVTRYFAALANEYAEAVPRTEDGSWDYDRRDILERAPEVFDAAAETFPCLEGEDLVPKGIYFSTIMSYLDFTGFFFPFTGEANVNMASPVFLLPSTAEHEIAHQRGVAAEQECNFVAIFACLESEYADYRYAGAALGYIYLGNALSGADREAWEEVYYSLSETVRRDFSENNAYWDQFEDSAVQSASNSVYDSFLKSNGQELGRQSYGKCVDLLTHYYLDAALEAAG</sequence>
<accession>A0A9D1CSZ7</accession>
<proteinExistence type="predicted"/>
<organism evidence="2 3">
    <name type="scientific">Candidatus Scatomorpha intestinavium</name>
    <dbReference type="NCBI Taxonomy" id="2840922"/>
    <lineage>
        <taxon>Bacteria</taxon>
        <taxon>Bacillati</taxon>
        <taxon>Bacillota</taxon>
        <taxon>Clostridia</taxon>
        <taxon>Eubacteriales</taxon>
        <taxon>Candidatus Scatomorpha</taxon>
    </lineage>
</organism>
<name>A0A9D1CSZ7_9FIRM</name>
<protein>
    <submittedName>
        <fullName evidence="2">DUF3810 domain-containing protein</fullName>
    </submittedName>
</protein>
<dbReference type="Proteomes" id="UP000824262">
    <property type="component" value="Unassembled WGS sequence"/>
</dbReference>
<reference evidence="2" key="2">
    <citation type="journal article" date="2021" name="PeerJ">
        <title>Extensive microbial diversity within the chicken gut microbiome revealed by metagenomics and culture.</title>
        <authorList>
            <person name="Gilroy R."/>
            <person name="Ravi A."/>
            <person name="Getino M."/>
            <person name="Pursley I."/>
            <person name="Horton D.L."/>
            <person name="Alikhan N.F."/>
            <person name="Baker D."/>
            <person name="Gharbi K."/>
            <person name="Hall N."/>
            <person name="Watson M."/>
            <person name="Adriaenssens E.M."/>
            <person name="Foster-Nyarko E."/>
            <person name="Jarju S."/>
            <person name="Secka A."/>
            <person name="Antonio M."/>
            <person name="Oren A."/>
            <person name="Chaudhuri R.R."/>
            <person name="La Ragione R."/>
            <person name="Hildebrand F."/>
            <person name="Pallen M.J."/>
        </authorList>
    </citation>
    <scope>NUCLEOTIDE SEQUENCE</scope>
    <source>
        <strain evidence="2">ChiBcolR7-354</strain>
    </source>
</reference>
<keyword evidence="1" id="KW-0812">Transmembrane</keyword>
<dbReference type="AlphaFoldDB" id="A0A9D1CSZ7"/>
<comment type="caution">
    <text evidence="2">The sequence shown here is derived from an EMBL/GenBank/DDBJ whole genome shotgun (WGS) entry which is preliminary data.</text>
</comment>
<feature type="transmembrane region" description="Helical" evidence="1">
    <location>
        <begin position="63"/>
        <end position="88"/>
    </location>
</feature>
<keyword evidence="1" id="KW-0472">Membrane</keyword>
<evidence type="ECO:0000313" key="3">
    <source>
        <dbReference type="Proteomes" id="UP000824262"/>
    </source>
</evidence>
<evidence type="ECO:0000313" key="2">
    <source>
        <dbReference type="EMBL" id="HIQ79372.1"/>
    </source>
</evidence>
<dbReference type="Pfam" id="PF12725">
    <property type="entry name" value="DUF3810"/>
    <property type="match status" value="1"/>
</dbReference>
<gene>
    <name evidence="2" type="ORF">IAB77_08970</name>
</gene>
<dbReference type="InterPro" id="IPR024294">
    <property type="entry name" value="DUF3810"/>
</dbReference>
<keyword evidence="1" id="KW-1133">Transmembrane helix</keyword>
<evidence type="ECO:0000256" key="1">
    <source>
        <dbReference type="SAM" id="Phobius"/>
    </source>
</evidence>